<dbReference type="EMBL" id="FZPD01000010">
    <property type="protein sequence ID" value="SNT40624.1"/>
    <property type="molecule type" value="Genomic_DNA"/>
</dbReference>
<sequence length="195" mass="22614">MLRKFQALFILTLLTNCGASEPSGIELPHSELLSTVIWYDNFTIHTYTNDTLFRNCGYELTLEPKDSSDSYNYISKNARLLKNQENNYQFVIEAQDDPAELLIIRNNKDSTFIKFKSPFLPKPTLTKSVKNDSIVISVVFIDPRIGSLLPYDTRYQLSYHGQLYNSITLHKDQQQTTQLEVIRVNYRNKKIPIIL</sequence>
<name>A0A239MEU3_EKHLU</name>
<protein>
    <submittedName>
        <fullName evidence="1">Uncharacterized protein</fullName>
    </submittedName>
</protein>
<dbReference type="RefSeq" id="WP_089358474.1">
    <property type="nucleotide sequence ID" value="NZ_FZPD01000010.1"/>
</dbReference>
<evidence type="ECO:0000313" key="1">
    <source>
        <dbReference type="EMBL" id="SNT40624.1"/>
    </source>
</evidence>
<dbReference type="Proteomes" id="UP000198393">
    <property type="component" value="Unassembled WGS sequence"/>
</dbReference>
<reference evidence="1 2" key="1">
    <citation type="submission" date="2017-06" db="EMBL/GenBank/DDBJ databases">
        <authorList>
            <person name="Kim H.J."/>
            <person name="Triplett B.A."/>
        </authorList>
    </citation>
    <scope>NUCLEOTIDE SEQUENCE [LARGE SCALE GENOMIC DNA]</scope>
    <source>
        <strain evidence="1 2">DSM 19307</strain>
    </source>
</reference>
<gene>
    <name evidence="1" type="ORF">SAMN05421640_0007</name>
</gene>
<dbReference type="AlphaFoldDB" id="A0A239MEU3"/>
<proteinExistence type="predicted"/>
<evidence type="ECO:0000313" key="2">
    <source>
        <dbReference type="Proteomes" id="UP000198393"/>
    </source>
</evidence>
<accession>A0A239MEU3</accession>
<keyword evidence="2" id="KW-1185">Reference proteome</keyword>
<organism evidence="1 2">
    <name type="scientific">Ekhidna lutea</name>
    <dbReference type="NCBI Taxonomy" id="447679"/>
    <lineage>
        <taxon>Bacteria</taxon>
        <taxon>Pseudomonadati</taxon>
        <taxon>Bacteroidota</taxon>
        <taxon>Cytophagia</taxon>
        <taxon>Cytophagales</taxon>
        <taxon>Reichenbachiellaceae</taxon>
        <taxon>Ekhidna</taxon>
    </lineage>
</organism>